<evidence type="ECO:0000313" key="1">
    <source>
        <dbReference type="EMBL" id="PJE80664.1"/>
    </source>
</evidence>
<accession>A0A2H9TBT0</accession>
<gene>
    <name evidence="1" type="ORF">CI610_00325</name>
</gene>
<organism evidence="1">
    <name type="scientific">invertebrate metagenome</name>
    <dbReference type="NCBI Taxonomy" id="1711999"/>
    <lineage>
        <taxon>unclassified sequences</taxon>
        <taxon>metagenomes</taxon>
        <taxon>organismal metagenomes</taxon>
    </lineage>
</organism>
<dbReference type="AlphaFoldDB" id="A0A2H9TBT0"/>
<protein>
    <submittedName>
        <fullName evidence="1">Uncharacterized protein</fullName>
    </submittedName>
</protein>
<proteinExistence type="predicted"/>
<comment type="caution">
    <text evidence="1">The sequence shown here is derived from an EMBL/GenBank/DDBJ whole genome shotgun (WGS) entry which is preliminary data.</text>
</comment>
<name>A0A2H9TBT0_9ZZZZ</name>
<sequence>MKSFEQLFITGFACKGDSELCRDLFPFEGHDLYVWVRIHVKQFSHTLNLLSSITYTRKDNLLSDLHDMQEWCRLYLSLQLESRDNDTAEAIAVRGLEILSFFADELIDHHREQSRLPPPHREPSHEATIQ</sequence>
<reference evidence="1" key="1">
    <citation type="journal article" date="2017" name="Appl. Environ. Microbiol.">
        <title>Molecular characterization of an Endozoicomonas-like organism causing infection in king scallop Pecten maximus L.</title>
        <authorList>
            <person name="Cano I."/>
            <person name="van Aerle R."/>
            <person name="Ross S."/>
            <person name="Verner-Jeffreys D.W."/>
            <person name="Paley R.K."/>
            <person name="Rimmer G."/>
            <person name="Ryder D."/>
            <person name="Hooper P."/>
            <person name="Stone D."/>
            <person name="Feist S.W."/>
        </authorList>
    </citation>
    <scope>NUCLEOTIDE SEQUENCE</scope>
</reference>
<dbReference type="EMBL" id="NSIT01000009">
    <property type="protein sequence ID" value="PJE80664.1"/>
    <property type="molecule type" value="Genomic_DNA"/>
</dbReference>